<dbReference type="RefSeq" id="WP_169283395.1">
    <property type="nucleotide sequence ID" value="NZ_CP051680.1"/>
</dbReference>
<comment type="cofactor">
    <cofactor evidence="2">
        <name>Zn(2+)</name>
        <dbReference type="ChEBI" id="CHEBI:29105"/>
    </cofactor>
    <text evidence="2">Binds 2 Zn(2+) ions per subunit. One is catalytic and the other provides a structural contribution.</text>
</comment>
<dbReference type="InterPro" id="IPR050246">
    <property type="entry name" value="Class_II_FBP_aldolase"/>
</dbReference>
<proteinExistence type="predicted"/>
<feature type="binding site" evidence="2">
    <location>
        <position position="134"/>
    </location>
    <ligand>
        <name>Zn(2+)</name>
        <dbReference type="ChEBI" id="CHEBI:29105"/>
        <label>2</label>
    </ligand>
</feature>
<organism evidence="3 4">
    <name type="scientific">Cohnella herbarum</name>
    <dbReference type="NCBI Taxonomy" id="2728023"/>
    <lineage>
        <taxon>Bacteria</taxon>
        <taxon>Bacillati</taxon>
        <taxon>Bacillota</taxon>
        <taxon>Bacilli</taxon>
        <taxon>Bacillales</taxon>
        <taxon>Paenibacillaceae</taxon>
        <taxon>Cohnella</taxon>
    </lineage>
</organism>
<evidence type="ECO:0000313" key="3">
    <source>
        <dbReference type="EMBL" id="QJD87149.1"/>
    </source>
</evidence>
<dbReference type="AlphaFoldDB" id="A0A7Z2VQA0"/>
<dbReference type="SUPFAM" id="SSF51569">
    <property type="entry name" value="Aldolase"/>
    <property type="match status" value="1"/>
</dbReference>
<dbReference type="NCBIfam" id="TIGR00167">
    <property type="entry name" value="cbbA"/>
    <property type="match status" value="1"/>
</dbReference>
<name>A0A7Z2VQA0_9BACL</name>
<sequence length="286" mass="30788">MALVNMNDMLLRARQENYAVGAFDLINLEFAEAIIAGAVQRRAPVILSTAAVHFDYVNMKSLAPSLVRLAEEAPIPVALHLDHGTDLEMAIQAIRLGYTGIQIDTAHLPFEDNIRQTREVVKVAHAVGVSVEGELGYVSGHEGDHSSRVVGEEPIYTDAEQAAAFATATGVDCLAVSVGTVHGLMKGEPRIDFERLRSIRDRISVPLVIHGGSGLTANTYGQLVSNGMCKINFYAELSKAAVDSIRNRLSLHSGTNSITQALADMRSAVQQSVERKIEIWGCGGKA</sequence>
<dbReference type="KEGG" id="cheb:HH215_30885"/>
<dbReference type="Pfam" id="PF01116">
    <property type="entry name" value="F_bP_aldolase"/>
    <property type="match status" value="1"/>
</dbReference>
<dbReference type="CDD" id="cd00947">
    <property type="entry name" value="TBP_aldolase_IIB"/>
    <property type="match status" value="1"/>
</dbReference>
<dbReference type="PANTHER" id="PTHR30304:SF0">
    <property type="entry name" value="D-TAGATOSE-1,6-BISPHOSPHATE ALDOLASE SUBUNIT GATY-RELATED"/>
    <property type="match status" value="1"/>
</dbReference>
<feature type="binding site" evidence="2">
    <location>
        <position position="210"/>
    </location>
    <ligand>
        <name>Zn(2+)</name>
        <dbReference type="ChEBI" id="CHEBI:29105"/>
        <label>1</label>
        <note>catalytic</note>
    </ligand>
</feature>
<dbReference type="PIRSF" id="PIRSF001359">
    <property type="entry name" value="F_bP_aldolase_II"/>
    <property type="match status" value="1"/>
</dbReference>
<dbReference type="GO" id="GO:0005829">
    <property type="term" value="C:cytosol"/>
    <property type="evidence" value="ECO:0007669"/>
    <property type="project" value="TreeGrafter"/>
</dbReference>
<evidence type="ECO:0000256" key="1">
    <source>
        <dbReference type="PIRSR" id="PIRSR001359-1"/>
    </source>
</evidence>
<evidence type="ECO:0000256" key="2">
    <source>
        <dbReference type="PIRSR" id="PIRSR001359-3"/>
    </source>
</evidence>
<dbReference type="Gene3D" id="3.20.20.70">
    <property type="entry name" value="Aldolase class I"/>
    <property type="match status" value="1"/>
</dbReference>
<accession>A0A7Z2VQA0</accession>
<dbReference type="GO" id="GO:0008270">
    <property type="term" value="F:zinc ion binding"/>
    <property type="evidence" value="ECO:0007669"/>
    <property type="project" value="InterPro"/>
</dbReference>
<reference evidence="3 4" key="1">
    <citation type="submission" date="2020-04" db="EMBL/GenBank/DDBJ databases">
        <title>Genome sequencing of novel species.</title>
        <authorList>
            <person name="Heo J."/>
            <person name="Kim S.-J."/>
            <person name="Kim J.-S."/>
            <person name="Hong S.-B."/>
            <person name="Kwon S.-W."/>
        </authorList>
    </citation>
    <scope>NUCLEOTIDE SEQUENCE [LARGE SCALE GENOMIC DNA]</scope>
    <source>
        <strain evidence="3 4">MFER-1</strain>
    </source>
</reference>
<feature type="binding site" evidence="2">
    <location>
        <position position="104"/>
    </location>
    <ligand>
        <name>Zn(2+)</name>
        <dbReference type="ChEBI" id="CHEBI:29105"/>
        <label>2</label>
    </ligand>
</feature>
<feature type="binding site" evidence="2">
    <location>
        <position position="83"/>
    </location>
    <ligand>
        <name>Zn(2+)</name>
        <dbReference type="ChEBI" id="CHEBI:29105"/>
        <label>1</label>
        <note>catalytic</note>
    </ligand>
</feature>
<dbReference type="InterPro" id="IPR000771">
    <property type="entry name" value="FBA_II"/>
</dbReference>
<feature type="active site" description="Proton donor" evidence="1">
    <location>
        <position position="82"/>
    </location>
</feature>
<dbReference type="InterPro" id="IPR013785">
    <property type="entry name" value="Aldolase_TIM"/>
</dbReference>
<keyword evidence="4" id="KW-1185">Reference proteome</keyword>
<keyword evidence="2" id="KW-0479">Metal-binding</keyword>
<dbReference type="GO" id="GO:0009025">
    <property type="term" value="F:tagatose-bisphosphate aldolase activity"/>
    <property type="evidence" value="ECO:0007669"/>
    <property type="project" value="TreeGrafter"/>
</dbReference>
<feature type="binding site" evidence="2">
    <location>
        <position position="182"/>
    </location>
    <ligand>
        <name>Zn(2+)</name>
        <dbReference type="ChEBI" id="CHEBI:29105"/>
        <label>1</label>
        <note>catalytic</note>
    </ligand>
</feature>
<dbReference type="EMBL" id="CP051680">
    <property type="protein sequence ID" value="QJD87149.1"/>
    <property type="molecule type" value="Genomic_DNA"/>
</dbReference>
<evidence type="ECO:0000313" key="4">
    <source>
        <dbReference type="Proteomes" id="UP000502248"/>
    </source>
</evidence>
<dbReference type="GO" id="GO:0005975">
    <property type="term" value="P:carbohydrate metabolic process"/>
    <property type="evidence" value="ECO:0007669"/>
    <property type="project" value="InterPro"/>
</dbReference>
<gene>
    <name evidence="3" type="ORF">HH215_30885</name>
</gene>
<keyword evidence="2" id="KW-0862">Zinc</keyword>
<dbReference type="PANTHER" id="PTHR30304">
    <property type="entry name" value="D-TAGATOSE-1,6-BISPHOSPHATE ALDOLASE"/>
    <property type="match status" value="1"/>
</dbReference>
<protein>
    <submittedName>
        <fullName evidence="3">Class II fructose-bisphosphate aldolase family protein</fullName>
    </submittedName>
</protein>
<dbReference type="Proteomes" id="UP000502248">
    <property type="component" value="Chromosome"/>
</dbReference>